<dbReference type="GO" id="GO:1990918">
    <property type="term" value="P:double-strand break repair involved in meiotic recombination"/>
    <property type="evidence" value="ECO:0007669"/>
    <property type="project" value="TreeGrafter"/>
</dbReference>
<name>A0A498SCL6_ACAVI</name>
<dbReference type="GO" id="GO:0000793">
    <property type="term" value="C:condensed chromosome"/>
    <property type="evidence" value="ECO:0007669"/>
    <property type="project" value="TreeGrafter"/>
</dbReference>
<accession>A0A498SCL6</accession>
<dbReference type="GO" id="GO:0070182">
    <property type="term" value="F:DNA polymerase binding"/>
    <property type="evidence" value="ECO:0007669"/>
    <property type="project" value="TreeGrafter"/>
</dbReference>
<dbReference type="EMBL" id="UPTC01000243">
    <property type="protein sequence ID" value="VBB27523.1"/>
    <property type="molecule type" value="Genomic_DNA"/>
</dbReference>
<protein>
    <recommendedName>
        <fullName evidence="9">Fanconi anemia group D2 protein</fullName>
    </recommendedName>
</protein>
<evidence type="ECO:0000256" key="3">
    <source>
        <dbReference type="ARBA" id="ARBA00022843"/>
    </source>
</evidence>
<keyword evidence="2" id="KW-1017">Isopeptide bond</keyword>
<keyword evidence="8" id="KW-1185">Reference proteome</keyword>
<dbReference type="PANTHER" id="PTHR32086:SF0">
    <property type="entry name" value="FANCONI ANEMIA GROUP D2 PROTEIN"/>
    <property type="match status" value="1"/>
</dbReference>
<dbReference type="OrthoDB" id="27031at2759"/>
<evidence type="ECO:0000313" key="7">
    <source>
        <dbReference type="EMBL" id="VBB27523.1"/>
    </source>
</evidence>
<feature type="region of interest" description="Disordered" evidence="6">
    <location>
        <begin position="906"/>
        <end position="949"/>
    </location>
</feature>
<feature type="compositionally biased region" description="Basic and acidic residues" evidence="6">
    <location>
        <begin position="913"/>
        <end position="949"/>
    </location>
</feature>
<evidence type="ECO:0000256" key="6">
    <source>
        <dbReference type="SAM" id="MobiDB-lite"/>
    </source>
</evidence>
<keyword evidence="4" id="KW-0539">Nucleus</keyword>
<dbReference type="GO" id="GO:0005634">
    <property type="term" value="C:nucleus"/>
    <property type="evidence" value="ECO:0007669"/>
    <property type="project" value="UniProtKB-SubCell"/>
</dbReference>
<dbReference type="Pfam" id="PF14631">
    <property type="entry name" value="FancD2"/>
    <property type="match status" value="1"/>
</dbReference>
<organism evidence="7 8">
    <name type="scientific">Acanthocheilonema viteae</name>
    <name type="common">Filarial nematode worm</name>
    <name type="synonym">Dipetalonema viteae</name>
    <dbReference type="NCBI Taxonomy" id="6277"/>
    <lineage>
        <taxon>Eukaryota</taxon>
        <taxon>Metazoa</taxon>
        <taxon>Ecdysozoa</taxon>
        <taxon>Nematoda</taxon>
        <taxon>Chromadorea</taxon>
        <taxon>Rhabditida</taxon>
        <taxon>Spirurina</taxon>
        <taxon>Spiruromorpha</taxon>
        <taxon>Filarioidea</taxon>
        <taxon>Onchocercidae</taxon>
        <taxon>Acanthocheilonema</taxon>
    </lineage>
</organism>
<dbReference type="PANTHER" id="PTHR32086">
    <property type="entry name" value="FANCONI ANEMIA GROUP D2 PROTEIN"/>
    <property type="match status" value="1"/>
</dbReference>
<feature type="compositionally biased region" description="Acidic residues" evidence="6">
    <location>
        <begin position="1518"/>
        <end position="1545"/>
    </location>
</feature>
<feature type="region of interest" description="Disordered" evidence="6">
    <location>
        <begin position="1504"/>
        <end position="1545"/>
    </location>
</feature>
<gene>
    <name evidence="7" type="ORF">NAV_LOCUS2353</name>
</gene>
<evidence type="ECO:0000256" key="2">
    <source>
        <dbReference type="ARBA" id="ARBA00022499"/>
    </source>
</evidence>
<evidence type="ECO:0000256" key="4">
    <source>
        <dbReference type="ARBA" id="ARBA00023242"/>
    </source>
</evidence>
<evidence type="ECO:0008006" key="9">
    <source>
        <dbReference type="Google" id="ProtNLM"/>
    </source>
</evidence>
<evidence type="ECO:0000256" key="5">
    <source>
        <dbReference type="ARBA" id="ARBA00093456"/>
    </source>
</evidence>
<evidence type="ECO:0000313" key="8">
    <source>
        <dbReference type="Proteomes" id="UP000276991"/>
    </source>
</evidence>
<comment type="subcellular location">
    <subcellularLocation>
        <location evidence="1">Nucleus</location>
    </subcellularLocation>
</comment>
<evidence type="ECO:0000256" key="1">
    <source>
        <dbReference type="ARBA" id="ARBA00004123"/>
    </source>
</evidence>
<reference evidence="7 8" key="1">
    <citation type="submission" date="2018-08" db="EMBL/GenBank/DDBJ databases">
        <authorList>
            <person name="Laetsch R D."/>
            <person name="Stevens L."/>
            <person name="Kumar S."/>
            <person name="Blaxter L. M."/>
        </authorList>
    </citation>
    <scope>NUCLEOTIDE SEQUENCE [LARGE SCALE GENOMIC DNA]</scope>
</reference>
<dbReference type="InterPro" id="IPR029448">
    <property type="entry name" value="FANCD2"/>
</dbReference>
<sequence length="1545" mass="177482">MFRRKKGRGISEIKENSSELPVDNFEFVPATPSPVDAPSEVSSTKDSLENDYPIIDEKEFRRALDRCYTQSQNGNACKLSISKITARNAFENLLEELGVEMCTSGSDETSVYLANSFYDLVKKLDAYCKDDSQRATFFDLFEEEIVEEPKLKMYLSPSVTEAGYVDTFIRALLISSSSQAFTFNLILKKIEAYAKSVADDCMKSDYLALACIAQFRYLDTIYDCERIFNSIFDCDLENWRCAPRDALIQVLPEILSSPIVQQDAANNLQQMFLRTVRDNLPSFRVSILQTLLLLRTDEQTTNSIRGIMLQNIMKLNMEVLPELVAYCLDSIHKNEKFAFRNILCSLRAHLQIENLESTETGTGKKTVGQVLMEIFEIILKKMKTNDGRYWKDVVVMLTTEKQEQSDENERGTITGEDLVSVAKKIPVLFDVLFYFALMDVNNWSHTVYSIFKQQILCNQHFQLEQLVTLAFEYTEYITHFFRPICGFFENLMWSSAPIYIQFGAHGYKTLFVKLPSEQSVIFNHIIQHLNGTEEEISTTLSILQNIAENHSGEIAKFFFVLSKKIPCLINFSFDNVCRFFNILLLVERIAQQLQITEKHKGLDFEIEQMISSSSTREKIWGIFGVLMQLQQYLMNSRLNANDRESLLKQKLALLDERTKYSIYLRTCFYQHFAKILNTSTGVEHSAILVVWAERLCVEFRQNYLKKFEQNCIQCRLEDERYSNSLHKEWLCLSKLVKYSSKISDSENRVFEPIAHFQLLLALTKLKYLWTNKQSNDGFLMELRFILVQSDVAEANISMAEVDLETKDNQSRITNCDIFFFCIQWIRLMLNTFAVSDNKIYGSDTEAIHAILRKRFALMMECQKSLKYTIQKIGEYRMPCVLDFEQTELIVFYDIPKKSSSIKSWKNAANNRKRNNEDENGIKYTDDAESKSNETMDKENGEDLQRDTTRVGETKTVKIEQFRCMKTKNLGRQKLVVESQLLSFFLPLNFATVIHLIELLPKKRKQTAFLLETLGKLLEELLPKKNKKISPFLVARKTATEKVLGSDGSKIVWHSIQSVIPTLFVILHGAVEYFKNLLDTSVFLDSAKRSYYADMSALMHSSLVLFYNIFSSQDFMKTSRDDSVEEQKSHLSRMKRRKLLMEKLERAMIDVGVVEDTQGADEAEDVVSGYFISISEIVPTLNCAVSLLQLLSCDFIDARQKSKAAKSALAYLKREWFDVEERPVKGALLNQGVASILRIYLSFREQTERLSAIQWMLANKISELVPEDERRRSKISSLEPCRDKDLDETEGSLFICFSKVTFASVYKILFCSLNETIRNVLSLQAIEKGKLQHNKCFALWKIAASSFCLLTLLIRVKELRNASVLLTAAREGRLFLQSFAVKSSFIYLLSDESRFARYGAEANAILKTVQIGNRSLQNMSAHAKSTKCASLLKLLPMLRATSEQFIRAVHQLMIGVDCDSAFQIGLNLKITRTCERESRTDFATPTFETVSLSANYMGEELKDMEIEDVGDSQQRPVTGEDENDEMELAEEQSDVEMDLDDDSPIF</sequence>
<dbReference type="Proteomes" id="UP000276991">
    <property type="component" value="Unassembled WGS sequence"/>
</dbReference>
<dbReference type="GO" id="GO:0036297">
    <property type="term" value="P:interstrand cross-link repair"/>
    <property type="evidence" value="ECO:0007669"/>
    <property type="project" value="TreeGrafter"/>
</dbReference>
<comment type="similarity">
    <text evidence="5">Belongs to the Fanconi anemia protein FANCD2 family.</text>
</comment>
<dbReference type="STRING" id="6277.A0A498SCL6"/>
<dbReference type="GO" id="GO:0031573">
    <property type="term" value="P:mitotic intra-S DNA damage checkpoint signaling"/>
    <property type="evidence" value="ECO:0007669"/>
    <property type="project" value="TreeGrafter"/>
</dbReference>
<proteinExistence type="inferred from homology"/>
<dbReference type="GO" id="GO:0007129">
    <property type="term" value="P:homologous chromosome pairing at meiosis"/>
    <property type="evidence" value="ECO:0007669"/>
    <property type="project" value="TreeGrafter"/>
</dbReference>
<keyword evidence="3" id="KW-0832">Ubl conjugation</keyword>